<dbReference type="PANTHER" id="PTHR30002">
    <property type="entry name" value="EPOXYQUEUOSINE REDUCTASE"/>
    <property type="match status" value="1"/>
</dbReference>
<dbReference type="OrthoDB" id="9784571at2"/>
<organism evidence="10 11">
    <name type="scientific">Thalassoglobus polymorphus</name>
    <dbReference type="NCBI Taxonomy" id="2527994"/>
    <lineage>
        <taxon>Bacteria</taxon>
        <taxon>Pseudomonadati</taxon>
        <taxon>Planctomycetota</taxon>
        <taxon>Planctomycetia</taxon>
        <taxon>Planctomycetales</taxon>
        <taxon>Planctomycetaceae</taxon>
        <taxon>Thalassoglobus</taxon>
    </lineage>
</organism>
<accession>A0A517QRT9</accession>
<keyword evidence="4" id="KW-0479">Metal-binding</keyword>
<evidence type="ECO:0000256" key="3">
    <source>
        <dbReference type="ARBA" id="ARBA00022694"/>
    </source>
</evidence>
<evidence type="ECO:0000313" key="10">
    <source>
        <dbReference type="EMBL" id="QDT34343.1"/>
    </source>
</evidence>
<dbReference type="GO" id="GO:0052693">
    <property type="term" value="F:epoxyqueuosine reductase activity"/>
    <property type="evidence" value="ECO:0007669"/>
    <property type="project" value="TreeGrafter"/>
</dbReference>
<dbReference type="InterPro" id="IPR017896">
    <property type="entry name" value="4Fe4S_Fe-S-bd"/>
</dbReference>
<evidence type="ECO:0000256" key="5">
    <source>
        <dbReference type="ARBA" id="ARBA00022785"/>
    </source>
</evidence>
<sequence length="380" mass="42361">MTNVEETASAEIASRIKREAKAAGFSLVGIAPAARPDTLEFLHQWLAEGKHGEMGYMSRRKDAYAHPGGVLPDVCSLILLGMNYFNEPDSNKKIGEIGQIAKYASGSRDYHDLLRKKLKQLSKVLHELVPGCKSRCVVDTAPLLERDFARMAGLGWFGKNTMLINKQKGSFFFLGGILTDVTLPADQPHETSHCGTCTRCLEACPTDAFNGPYDLDARKCISYLTIELRGQPIPNTLRPQMQDWLFGCDVCQDVCPWNRKPEITQEADLVPDLSSPRDAIAFLTISEEDFQQRFRKTPFSRTGRDGMARNAAIVLGNVKLEESIFALEAGMEDQSEIVRGACAWALGQFSNTQTREILARRKSLEKDRIVLNEINIALEF</sequence>
<name>A0A517QRT9_9PLAN</name>
<dbReference type="KEGG" id="tpol:Mal48_36030"/>
<dbReference type="GO" id="GO:0046872">
    <property type="term" value="F:metal ion binding"/>
    <property type="evidence" value="ECO:0007669"/>
    <property type="project" value="UniProtKB-KW"/>
</dbReference>
<dbReference type="InterPro" id="IPR017900">
    <property type="entry name" value="4Fe4S_Fe_S_CS"/>
</dbReference>
<dbReference type="EC" id="1.1.-.-" evidence="10"/>
<proteinExistence type="predicted"/>
<evidence type="ECO:0000256" key="6">
    <source>
        <dbReference type="ARBA" id="ARBA00023002"/>
    </source>
</evidence>
<dbReference type="SUPFAM" id="SSF48371">
    <property type="entry name" value="ARM repeat"/>
    <property type="match status" value="1"/>
</dbReference>
<dbReference type="Gene3D" id="1.25.10.10">
    <property type="entry name" value="Leucine-rich Repeat Variant"/>
    <property type="match status" value="1"/>
</dbReference>
<evidence type="ECO:0000256" key="4">
    <source>
        <dbReference type="ARBA" id="ARBA00022723"/>
    </source>
</evidence>
<evidence type="ECO:0000313" key="11">
    <source>
        <dbReference type="Proteomes" id="UP000315724"/>
    </source>
</evidence>
<gene>
    <name evidence="10" type="primary">queG</name>
    <name evidence="10" type="ORF">Mal48_36030</name>
</gene>
<dbReference type="RefSeq" id="WP_145202140.1">
    <property type="nucleotide sequence ID" value="NZ_CP036267.1"/>
</dbReference>
<keyword evidence="2" id="KW-0963">Cytoplasm</keyword>
<dbReference type="PANTHER" id="PTHR30002:SF4">
    <property type="entry name" value="EPOXYQUEUOSINE REDUCTASE"/>
    <property type="match status" value="1"/>
</dbReference>
<keyword evidence="6 10" id="KW-0560">Oxidoreductase</keyword>
<dbReference type="InterPro" id="IPR016024">
    <property type="entry name" value="ARM-type_fold"/>
</dbReference>
<dbReference type="EMBL" id="CP036267">
    <property type="protein sequence ID" value="QDT34343.1"/>
    <property type="molecule type" value="Genomic_DNA"/>
</dbReference>
<keyword evidence="5" id="KW-0671">Queuosine biosynthesis</keyword>
<dbReference type="InterPro" id="IPR004453">
    <property type="entry name" value="QueG"/>
</dbReference>
<keyword evidence="8" id="KW-0411">Iron-sulfur</keyword>
<dbReference type="Proteomes" id="UP000315724">
    <property type="component" value="Chromosome"/>
</dbReference>
<reference evidence="10 11" key="1">
    <citation type="submission" date="2019-02" db="EMBL/GenBank/DDBJ databases">
        <title>Deep-cultivation of Planctomycetes and their phenomic and genomic characterization uncovers novel biology.</title>
        <authorList>
            <person name="Wiegand S."/>
            <person name="Jogler M."/>
            <person name="Boedeker C."/>
            <person name="Pinto D."/>
            <person name="Vollmers J."/>
            <person name="Rivas-Marin E."/>
            <person name="Kohn T."/>
            <person name="Peeters S.H."/>
            <person name="Heuer A."/>
            <person name="Rast P."/>
            <person name="Oberbeckmann S."/>
            <person name="Bunk B."/>
            <person name="Jeske O."/>
            <person name="Meyerdierks A."/>
            <person name="Storesund J.E."/>
            <person name="Kallscheuer N."/>
            <person name="Luecker S."/>
            <person name="Lage O.M."/>
            <person name="Pohl T."/>
            <person name="Merkel B.J."/>
            <person name="Hornburger P."/>
            <person name="Mueller R.-W."/>
            <person name="Bruemmer F."/>
            <person name="Labrenz M."/>
            <person name="Spormann A.M."/>
            <person name="Op den Camp H."/>
            <person name="Overmann J."/>
            <person name="Amann R."/>
            <person name="Jetten M.S.M."/>
            <person name="Mascher T."/>
            <person name="Medema M.H."/>
            <person name="Devos D.P."/>
            <person name="Kaster A.-K."/>
            <person name="Ovreas L."/>
            <person name="Rohde M."/>
            <person name="Galperin M.Y."/>
            <person name="Jogler C."/>
        </authorList>
    </citation>
    <scope>NUCLEOTIDE SEQUENCE [LARGE SCALE GENOMIC DNA]</scope>
    <source>
        <strain evidence="10 11">Mal48</strain>
    </source>
</reference>
<dbReference type="InterPro" id="IPR011989">
    <property type="entry name" value="ARM-like"/>
</dbReference>
<dbReference type="Pfam" id="PF08331">
    <property type="entry name" value="QueG_DUF1730"/>
    <property type="match status" value="1"/>
</dbReference>
<dbReference type="GO" id="GO:0008616">
    <property type="term" value="P:tRNA queuosine(34) biosynthetic process"/>
    <property type="evidence" value="ECO:0007669"/>
    <property type="project" value="UniProtKB-KW"/>
</dbReference>
<dbReference type="PROSITE" id="PS00198">
    <property type="entry name" value="4FE4S_FER_1"/>
    <property type="match status" value="1"/>
</dbReference>
<dbReference type="InterPro" id="IPR013542">
    <property type="entry name" value="QueG_DUF1730"/>
</dbReference>
<dbReference type="PROSITE" id="PS51379">
    <property type="entry name" value="4FE4S_FER_2"/>
    <property type="match status" value="1"/>
</dbReference>
<dbReference type="GO" id="GO:0051539">
    <property type="term" value="F:4 iron, 4 sulfur cluster binding"/>
    <property type="evidence" value="ECO:0007669"/>
    <property type="project" value="UniProtKB-KW"/>
</dbReference>
<evidence type="ECO:0000256" key="7">
    <source>
        <dbReference type="ARBA" id="ARBA00023004"/>
    </source>
</evidence>
<dbReference type="NCBIfam" id="TIGR00276">
    <property type="entry name" value="tRNA epoxyqueuosine(34) reductase QueG"/>
    <property type="match status" value="1"/>
</dbReference>
<keyword evidence="7" id="KW-0408">Iron</keyword>
<evidence type="ECO:0000256" key="1">
    <source>
        <dbReference type="ARBA" id="ARBA00022485"/>
    </source>
</evidence>
<feature type="domain" description="4Fe-4S ferredoxin-type" evidence="9">
    <location>
        <begin position="185"/>
        <end position="214"/>
    </location>
</feature>
<dbReference type="AlphaFoldDB" id="A0A517QRT9"/>
<dbReference type="Pfam" id="PF13484">
    <property type="entry name" value="Fer4_16"/>
    <property type="match status" value="1"/>
</dbReference>
<dbReference type="SUPFAM" id="SSF46548">
    <property type="entry name" value="alpha-helical ferredoxin"/>
    <property type="match status" value="1"/>
</dbReference>
<keyword evidence="11" id="KW-1185">Reference proteome</keyword>
<evidence type="ECO:0000256" key="2">
    <source>
        <dbReference type="ARBA" id="ARBA00022490"/>
    </source>
</evidence>
<protein>
    <submittedName>
        <fullName evidence="10">Epoxyqueuosine reductase</fullName>
        <ecNumber evidence="10">1.1.-.-</ecNumber>
    </submittedName>
</protein>
<keyword evidence="1" id="KW-0004">4Fe-4S</keyword>
<dbReference type="Gene3D" id="3.30.70.20">
    <property type="match status" value="1"/>
</dbReference>
<evidence type="ECO:0000259" key="9">
    <source>
        <dbReference type="PROSITE" id="PS51379"/>
    </source>
</evidence>
<keyword evidence="3" id="KW-0819">tRNA processing</keyword>
<evidence type="ECO:0000256" key="8">
    <source>
        <dbReference type="ARBA" id="ARBA00023014"/>
    </source>
</evidence>